<dbReference type="PANTHER" id="PTHR30408">
    <property type="entry name" value="TYPE-1 RESTRICTION ENZYME ECOKI SPECIFICITY PROTEIN"/>
    <property type="match status" value="1"/>
</dbReference>
<evidence type="ECO:0000313" key="6">
    <source>
        <dbReference type="Proteomes" id="UP001183619"/>
    </source>
</evidence>
<proteinExistence type="inferred from homology"/>
<name>A0ABU2BEU8_9CORY</name>
<dbReference type="SUPFAM" id="SSF116734">
    <property type="entry name" value="DNA methylase specificity domain"/>
    <property type="match status" value="2"/>
</dbReference>
<dbReference type="InterPro" id="IPR000055">
    <property type="entry name" value="Restrct_endonuc_typeI_TRD"/>
</dbReference>
<evidence type="ECO:0000256" key="3">
    <source>
        <dbReference type="ARBA" id="ARBA00023125"/>
    </source>
</evidence>
<keyword evidence="5" id="KW-0378">Hydrolase</keyword>
<keyword evidence="3" id="KW-0238">DNA-binding</keyword>
<evidence type="ECO:0000313" key="5">
    <source>
        <dbReference type="EMBL" id="MDR7356263.1"/>
    </source>
</evidence>
<accession>A0ABU2BEU8</accession>
<dbReference type="PANTHER" id="PTHR30408:SF13">
    <property type="entry name" value="TYPE I RESTRICTION ENZYME HINDI SPECIFICITY SUBUNIT"/>
    <property type="match status" value="1"/>
</dbReference>
<organism evidence="5 6">
    <name type="scientific">Corynebacterium felinum</name>
    <dbReference type="NCBI Taxonomy" id="131318"/>
    <lineage>
        <taxon>Bacteria</taxon>
        <taxon>Bacillati</taxon>
        <taxon>Actinomycetota</taxon>
        <taxon>Actinomycetes</taxon>
        <taxon>Mycobacteriales</taxon>
        <taxon>Corynebacteriaceae</taxon>
        <taxon>Corynebacterium</taxon>
    </lineage>
</organism>
<evidence type="ECO:0000256" key="1">
    <source>
        <dbReference type="ARBA" id="ARBA00010923"/>
    </source>
</evidence>
<evidence type="ECO:0000256" key="2">
    <source>
        <dbReference type="ARBA" id="ARBA00022747"/>
    </source>
</evidence>
<comment type="similarity">
    <text evidence="1">Belongs to the type-I restriction system S methylase family.</text>
</comment>
<dbReference type="RefSeq" id="WP_277104343.1">
    <property type="nucleotide sequence ID" value="NZ_BAAAJS010000067.1"/>
</dbReference>
<dbReference type="InterPro" id="IPR044946">
    <property type="entry name" value="Restrct_endonuc_typeI_TRD_sf"/>
</dbReference>
<keyword evidence="2" id="KW-0680">Restriction system</keyword>
<dbReference type="Pfam" id="PF01420">
    <property type="entry name" value="Methylase_S"/>
    <property type="match status" value="1"/>
</dbReference>
<gene>
    <name evidence="5" type="ORF">J2S37_002801</name>
</gene>
<protein>
    <submittedName>
        <fullName evidence="5">Type I restriction enzyme S subunit</fullName>
        <ecNumber evidence="5">3.1.21.3</ecNumber>
    </submittedName>
</protein>
<feature type="domain" description="Type I restriction modification DNA specificity" evidence="4">
    <location>
        <begin position="55"/>
        <end position="165"/>
    </location>
</feature>
<sequence length="394" mass="44662">MEISVASFGDLVDIVKDTVKPSELGPDEKYLAYEHIEPSALRVSRFESVDGITSQKSRFSKDQIIYGRLRPYFRKVIFTGENEGICSSDFWVFRAKSGVHPRFAFYVAALKEFSDMAASSSTGTRMPRASWDVVKNFEVPDFSFKEQQEIGRKLGLLDDKIESNQRMLRANYDLVGLYFRELTSRVPVKRIPLSNLVEITKGVSYKSSELQDSDCALVTIKSFDRNGGYKSDGLKAYTGHYKEGQLVGRGELIVAQTDLTQNAEVVGRVVRLPDITDYNHIVASLDLLVIRPSDPQISNSYLYGILSSNEFRQWCRNRVNGTTVLHLAKDAVPTFEAPVIPRAYRREFEAVVSKIFQKSDSLRRENELLTELRDTLLPELLSRRITSEQLEAGL</sequence>
<comment type="caution">
    <text evidence="5">The sequence shown here is derived from an EMBL/GenBank/DDBJ whole genome shotgun (WGS) entry which is preliminary data.</text>
</comment>
<dbReference type="EMBL" id="JAVDYF010000001">
    <property type="protein sequence ID" value="MDR7356263.1"/>
    <property type="molecule type" value="Genomic_DNA"/>
</dbReference>
<dbReference type="Gene3D" id="3.90.220.20">
    <property type="entry name" value="DNA methylase specificity domains"/>
    <property type="match status" value="2"/>
</dbReference>
<dbReference type="Proteomes" id="UP001183619">
    <property type="component" value="Unassembled WGS sequence"/>
</dbReference>
<dbReference type="GO" id="GO:0009035">
    <property type="term" value="F:type I site-specific deoxyribonuclease activity"/>
    <property type="evidence" value="ECO:0007669"/>
    <property type="project" value="UniProtKB-EC"/>
</dbReference>
<dbReference type="EC" id="3.1.21.3" evidence="5"/>
<dbReference type="InterPro" id="IPR052021">
    <property type="entry name" value="Type-I_RS_S_subunit"/>
</dbReference>
<reference evidence="5 6" key="1">
    <citation type="submission" date="2023-07" db="EMBL/GenBank/DDBJ databases">
        <title>Sequencing the genomes of 1000 actinobacteria strains.</title>
        <authorList>
            <person name="Klenk H.-P."/>
        </authorList>
    </citation>
    <scope>NUCLEOTIDE SEQUENCE [LARGE SCALE GENOMIC DNA]</scope>
    <source>
        <strain evidence="5 6">DSM 44508</strain>
    </source>
</reference>
<keyword evidence="6" id="KW-1185">Reference proteome</keyword>
<evidence type="ECO:0000259" key="4">
    <source>
        <dbReference type="Pfam" id="PF01420"/>
    </source>
</evidence>